<gene>
    <name evidence="9" type="ORF">EAG_10899</name>
</gene>
<dbReference type="InterPro" id="IPR004937">
    <property type="entry name" value="Urea_transporter"/>
</dbReference>
<evidence type="ECO:0000256" key="5">
    <source>
        <dbReference type="ARBA" id="ARBA00022989"/>
    </source>
</evidence>
<evidence type="ECO:0000256" key="7">
    <source>
        <dbReference type="ARBA" id="ARBA00033993"/>
    </source>
</evidence>
<organism evidence="10">
    <name type="scientific">Camponotus floridanus</name>
    <name type="common">Florida carpenter ant</name>
    <dbReference type="NCBI Taxonomy" id="104421"/>
    <lineage>
        <taxon>Eukaryota</taxon>
        <taxon>Metazoa</taxon>
        <taxon>Ecdysozoa</taxon>
        <taxon>Arthropoda</taxon>
        <taxon>Hexapoda</taxon>
        <taxon>Insecta</taxon>
        <taxon>Pterygota</taxon>
        <taxon>Neoptera</taxon>
        <taxon>Endopterygota</taxon>
        <taxon>Hymenoptera</taxon>
        <taxon>Apocrita</taxon>
        <taxon>Aculeata</taxon>
        <taxon>Formicoidea</taxon>
        <taxon>Formicidae</taxon>
        <taxon>Formicinae</taxon>
        <taxon>Camponotus</taxon>
    </lineage>
</organism>
<keyword evidence="5 8" id="KW-1133">Transmembrane helix</keyword>
<dbReference type="STRING" id="104421.E2ALN3"/>
<feature type="transmembrane region" description="Helical" evidence="8">
    <location>
        <begin position="107"/>
        <end position="126"/>
    </location>
</feature>
<evidence type="ECO:0000256" key="1">
    <source>
        <dbReference type="ARBA" id="ARBA00004651"/>
    </source>
</evidence>
<feature type="transmembrane region" description="Helical" evidence="8">
    <location>
        <begin position="297"/>
        <end position="323"/>
    </location>
</feature>
<sequence length="439" mass="48772">MSAKNSTVELRQEKTWVSCVGDFAILKKFFAQKQGPIWYTMQLFEALLRGFGQVVFVNNPLGGLLIIVTWATVDPGTLALSVAAAVLGLLLSVVIREPRNIVENGLSVYNPVLVGSVSYVLIPQIYGAFDAFSFLLVFLGTILSVYLTRSLRSDTFACMTWPFNLVEIVLIFALSTQNGANELTKSMEPMLEKHNATSETTMTTMNSTGFYAESNDYVNWGMVFRGCVVSSAQVYGINNEILGAVIYLAMLMYSPTSTVFSFFGAFCGTLAGLQLGVDHDKVYNGIWGYNNVLTGSALGGNLFVLNGQTAAAAVMGIIFTSLVQYSLESIFINTQLSSVLTLPFVIATSFFFKLNNGKGDLTFPWPVPPMSFPEKQRHDYLMRQRKIPRKNLRSSFRMKRGRPKLIINDLSLNNMRNYNLALYGKQFSTFTVLRLNHLK</sequence>
<proteinExistence type="inferred from homology"/>
<evidence type="ECO:0000256" key="4">
    <source>
        <dbReference type="ARBA" id="ARBA00022692"/>
    </source>
</evidence>
<evidence type="ECO:0000313" key="10">
    <source>
        <dbReference type="Proteomes" id="UP000000311"/>
    </source>
</evidence>
<dbReference type="AlphaFoldDB" id="E2ALN3"/>
<name>E2ALN3_CAMFO</name>
<evidence type="ECO:0000256" key="3">
    <source>
        <dbReference type="ARBA" id="ARBA00022475"/>
    </source>
</evidence>
<evidence type="ECO:0000256" key="8">
    <source>
        <dbReference type="SAM" id="Phobius"/>
    </source>
</evidence>
<feature type="transmembrane region" description="Helical" evidence="8">
    <location>
        <begin position="232"/>
        <end position="252"/>
    </location>
</feature>
<dbReference type="Pfam" id="PF03253">
    <property type="entry name" value="UT"/>
    <property type="match status" value="1"/>
</dbReference>
<protein>
    <submittedName>
        <fullName evidence="9">Urea transporter, erythrocyte</fullName>
    </submittedName>
</protein>
<evidence type="ECO:0000313" key="9">
    <source>
        <dbReference type="EMBL" id="EFN65642.1"/>
    </source>
</evidence>
<feature type="transmembrane region" description="Helical" evidence="8">
    <location>
        <begin position="330"/>
        <end position="352"/>
    </location>
</feature>
<dbReference type="GO" id="GO:0005886">
    <property type="term" value="C:plasma membrane"/>
    <property type="evidence" value="ECO:0007669"/>
    <property type="project" value="UniProtKB-SubCell"/>
</dbReference>
<keyword evidence="10" id="KW-1185">Reference proteome</keyword>
<reference evidence="9 10" key="1">
    <citation type="journal article" date="2010" name="Science">
        <title>Genomic comparison of the ants Camponotus floridanus and Harpegnathos saltator.</title>
        <authorList>
            <person name="Bonasio R."/>
            <person name="Zhang G."/>
            <person name="Ye C."/>
            <person name="Mutti N.S."/>
            <person name="Fang X."/>
            <person name="Qin N."/>
            <person name="Donahue G."/>
            <person name="Yang P."/>
            <person name="Li Q."/>
            <person name="Li C."/>
            <person name="Zhang P."/>
            <person name="Huang Z."/>
            <person name="Berger S.L."/>
            <person name="Reinberg D."/>
            <person name="Wang J."/>
            <person name="Liebig J."/>
        </authorList>
    </citation>
    <scope>NUCLEOTIDE SEQUENCE [LARGE SCALE GENOMIC DNA]</scope>
    <source>
        <strain evidence="10">C129</strain>
    </source>
</reference>
<dbReference type="Gene3D" id="1.10.3430.10">
    <property type="entry name" value="Ammonium transporter AmtB like domains"/>
    <property type="match status" value="1"/>
</dbReference>
<dbReference type="Proteomes" id="UP000000311">
    <property type="component" value="Unassembled WGS sequence"/>
</dbReference>
<dbReference type="EMBL" id="GL440609">
    <property type="protein sequence ID" value="EFN65642.1"/>
    <property type="molecule type" value="Genomic_DNA"/>
</dbReference>
<keyword evidence="4 8" id="KW-0812">Transmembrane</keyword>
<feature type="transmembrane region" description="Helical" evidence="8">
    <location>
        <begin position="51"/>
        <end position="71"/>
    </location>
</feature>
<feature type="transmembrane region" description="Helical" evidence="8">
    <location>
        <begin position="259"/>
        <end position="277"/>
    </location>
</feature>
<dbReference type="PANTHER" id="PTHR10464:SF4">
    <property type="entry name" value="UREA TRANSPORTER"/>
    <property type="match status" value="1"/>
</dbReference>
<dbReference type="PANTHER" id="PTHR10464">
    <property type="entry name" value="UREA TRANSPORTER"/>
    <property type="match status" value="1"/>
</dbReference>
<comment type="subcellular location">
    <subcellularLocation>
        <location evidence="1">Cell membrane</location>
        <topology evidence="1">Multi-pass membrane protein</topology>
    </subcellularLocation>
</comment>
<evidence type="ECO:0000256" key="2">
    <source>
        <dbReference type="ARBA" id="ARBA00005914"/>
    </source>
</evidence>
<evidence type="ECO:0000256" key="6">
    <source>
        <dbReference type="ARBA" id="ARBA00023136"/>
    </source>
</evidence>
<dbReference type="OMA" id="MPLCKVT"/>
<dbReference type="InterPro" id="IPR029020">
    <property type="entry name" value="Ammonium/urea_transptr"/>
</dbReference>
<dbReference type="OrthoDB" id="426293at2759"/>
<comment type="similarity">
    <text evidence="2">Belongs to the urea transporter family.</text>
</comment>
<feature type="transmembrane region" description="Helical" evidence="8">
    <location>
        <begin position="132"/>
        <end position="149"/>
    </location>
</feature>
<dbReference type="GO" id="GO:0015204">
    <property type="term" value="F:urea transmembrane transporter activity"/>
    <property type="evidence" value="ECO:0007669"/>
    <property type="project" value="InterPro"/>
</dbReference>
<feature type="transmembrane region" description="Helical" evidence="8">
    <location>
        <begin position="77"/>
        <end position="95"/>
    </location>
</feature>
<keyword evidence="6 8" id="KW-0472">Membrane</keyword>
<dbReference type="InParanoid" id="E2ALN3"/>
<keyword evidence="3" id="KW-1003">Cell membrane</keyword>
<accession>E2ALN3</accession>
<comment type="catalytic activity">
    <reaction evidence="7">
        <text>urea(in) = urea(out)</text>
        <dbReference type="Rhea" id="RHEA:32799"/>
        <dbReference type="ChEBI" id="CHEBI:16199"/>
    </reaction>
</comment>